<sequence>MKPTNNLPSRCAKWVCGVMLAAHLGAQIPTALAGEVELIKQYPIEEPLFTQGLELNSKQELILGTGLKGESKLGIFNLETGELDSAVDLPADYFGEGLTHTDHYLWQMTWREKIALKRDPETFEVLEEVPMETEGWGLCYDKVNQCLWRSDGTNKLYKHDPETFEQLDVIEITRDGKKFSKLNELEWVDGVLYANRLYDDYIYKIDLEKAEVIDRYDLRPIVEETLTDEQIAQIDSLNGIAHVEGDRFYVTGKLYPYLYEVTLK</sequence>
<feature type="chain" id="PRO_5014116901" evidence="1">
    <location>
        <begin position="34"/>
        <end position="264"/>
    </location>
</feature>
<dbReference type="EMBL" id="PKHE01000008">
    <property type="protein sequence ID" value="PKY89141.1"/>
    <property type="molecule type" value="Genomic_DNA"/>
</dbReference>
<protein>
    <submittedName>
        <fullName evidence="2">Glutamine cyclotransferase</fullName>
    </submittedName>
</protein>
<dbReference type="InterPro" id="IPR011044">
    <property type="entry name" value="Quino_amine_DH_bsu"/>
</dbReference>
<dbReference type="Proteomes" id="UP000234384">
    <property type="component" value="Unassembled WGS sequence"/>
</dbReference>
<dbReference type="Pfam" id="PF05096">
    <property type="entry name" value="Glu_cyclase_2"/>
    <property type="match status" value="1"/>
</dbReference>
<dbReference type="SUPFAM" id="SSF50969">
    <property type="entry name" value="YVTN repeat-like/Quinoprotein amine dehydrogenase"/>
    <property type="match status" value="1"/>
</dbReference>
<proteinExistence type="predicted"/>
<evidence type="ECO:0000313" key="2">
    <source>
        <dbReference type="EMBL" id="PKY89141.1"/>
    </source>
</evidence>
<gene>
    <name evidence="2" type="ORF">CYJ57_04165</name>
</gene>
<feature type="signal peptide" evidence="1">
    <location>
        <begin position="1"/>
        <end position="33"/>
    </location>
</feature>
<dbReference type="PANTHER" id="PTHR31270">
    <property type="entry name" value="GLUTAMINYL-PEPTIDE CYCLOTRANSFERASE"/>
    <property type="match status" value="1"/>
</dbReference>
<dbReference type="GO" id="GO:0016603">
    <property type="term" value="F:glutaminyl-peptide cyclotransferase activity"/>
    <property type="evidence" value="ECO:0007669"/>
    <property type="project" value="InterPro"/>
</dbReference>
<reference evidence="2 3" key="1">
    <citation type="submission" date="2017-12" db="EMBL/GenBank/DDBJ databases">
        <title>Phylogenetic diversity of female urinary microbiome.</title>
        <authorList>
            <person name="Thomas-White K."/>
            <person name="Wolfe A.J."/>
        </authorList>
    </citation>
    <scope>NUCLEOTIDE SEQUENCE [LARGE SCALE GENOMIC DNA]</scope>
    <source>
        <strain evidence="2 3">UMB0898</strain>
    </source>
</reference>
<evidence type="ECO:0000313" key="3">
    <source>
        <dbReference type="Proteomes" id="UP000234384"/>
    </source>
</evidence>
<dbReference type="RefSeq" id="WP_101954192.1">
    <property type="nucleotide sequence ID" value="NZ_PKHE01000008.1"/>
</dbReference>
<keyword evidence="2" id="KW-0808">Transferase</keyword>
<dbReference type="OrthoDB" id="9783700at2"/>
<dbReference type="InterPro" id="IPR007788">
    <property type="entry name" value="QCT"/>
</dbReference>
<comment type="caution">
    <text evidence="2">The sequence shown here is derived from an EMBL/GenBank/DDBJ whole genome shotgun (WGS) entry which is preliminary data.</text>
</comment>
<name>A0A2I1K0G9_9LACT</name>
<dbReference type="PANTHER" id="PTHR31270:SF1">
    <property type="entry name" value="GLUTAMINYL-PEPTIDE CYCLOTRANSFERASE"/>
    <property type="match status" value="1"/>
</dbReference>
<dbReference type="AlphaFoldDB" id="A0A2I1K0G9"/>
<evidence type="ECO:0000256" key="1">
    <source>
        <dbReference type="SAM" id="SignalP"/>
    </source>
</evidence>
<keyword evidence="1" id="KW-0732">Signal</keyword>
<accession>A0A2I1K0G9</accession>
<organism evidence="2 3">
    <name type="scientific">Falseniella ignava</name>
    <dbReference type="NCBI Taxonomy" id="137730"/>
    <lineage>
        <taxon>Bacteria</taxon>
        <taxon>Bacillati</taxon>
        <taxon>Bacillota</taxon>
        <taxon>Bacilli</taxon>
        <taxon>Lactobacillales</taxon>
        <taxon>Aerococcaceae</taxon>
        <taxon>Falseniella</taxon>
    </lineage>
</organism>